<feature type="transmembrane region" description="Helical" evidence="7">
    <location>
        <begin position="284"/>
        <end position="307"/>
    </location>
</feature>
<gene>
    <name evidence="9" type="ORF">METZ01_LOCUS20411</name>
</gene>
<feature type="transmembrane region" description="Helical" evidence="7">
    <location>
        <begin position="29"/>
        <end position="48"/>
    </location>
</feature>
<evidence type="ECO:0000256" key="4">
    <source>
        <dbReference type="ARBA" id="ARBA00022989"/>
    </source>
</evidence>
<dbReference type="PANTHER" id="PTHR43478">
    <property type="entry name" value="NA+/H+ ANTIPORTER-RELATED"/>
    <property type="match status" value="1"/>
</dbReference>
<feature type="transmembrane region" description="Helical" evidence="7">
    <location>
        <begin position="626"/>
        <end position="644"/>
    </location>
</feature>
<organism evidence="9">
    <name type="scientific">marine metagenome</name>
    <dbReference type="NCBI Taxonomy" id="408172"/>
    <lineage>
        <taxon>unclassified sequences</taxon>
        <taxon>metagenomes</taxon>
        <taxon>ecological metagenomes</taxon>
    </lineage>
</organism>
<dbReference type="InterPro" id="IPR018461">
    <property type="entry name" value="Na/H_Antiport_NhaC-like_C"/>
</dbReference>
<dbReference type="GO" id="GO:0005886">
    <property type="term" value="C:plasma membrane"/>
    <property type="evidence" value="ECO:0007669"/>
    <property type="project" value="UniProtKB-SubCell"/>
</dbReference>
<feature type="transmembrane region" description="Helical" evidence="7">
    <location>
        <begin position="453"/>
        <end position="473"/>
    </location>
</feature>
<feature type="region of interest" description="Disordered" evidence="6">
    <location>
        <begin position="1"/>
        <end position="23"/>
    </location>
</feature>
<feature type="transmembrane region" description="Helical" evidence="7">
    <location>
        <begin position="526"/>
        <end position="545"/>
    </location>
</feature>
<feature type="transmembrane region" description="Helical" evidence="7">
    <location>
        <begin position="203"/>
        <end position="221"/>
    </location>
</feature>
<evidence type="ECO:0000256" key="5">
    <source>
        <dbReference type="ARBA" id="ARBA00023136"/>
    </source>
</evidence>
<evidence type="ECO:0000256" key="7">
    <source>
        <dbReference type="SAM" id="Phobius"/>
    </source>
</evidence>
<feature type="transmembrane region" description="Helical" evidence="7">
    <location>
        <begin position="339"/>
        <end position="362"/>
    </location>
</feature>
<dbReference type="PANTHER" id="PTHR43478:SF1">
    <property type="entry name" value="NA+_H+ ANTIPORTER NHAC-LIKE C-TERMINAL DOMAIN-CONTAINING PROTEIN"/>
    <property type="match status" value="1"/>
</dbReference>
<sequence length="678" mass="70105">MLLSPQNARHHGAQDGLQARTAPPTRPKCALMVALGLMIAIWGLRPLALLAQDGPGAPQVIDAPKVIMGGVPFTLDLQGVDGPTLNYDVRDAQGTVLGSGSLTAGGTTTVSDLVVSGRSGLPLTVRIGQLSEELSRPYAPGWFSLAPPILAILLALIFKEVITALLAGVWLGALAVAGYNPLSALWRTIDMYAVPTLGDVENGHTQIMVFSLLLGGLVGIISRNGGTQGIVDAVSPFASTSRRGKVATWIAGLAIFFDDYANTLIVGNTMRPITDRLKISREKLAYIVDSTAAPVAALVPISTWVGYEISLIGDGLSVAAQQPGVDPALAATLTSISPFAVFISTIPYRFYALLALAFVLLTSVMNRDFGPMAVAERRAASGQGLNRPGAQLAVDTSDPQMAPPEGVTPRWYNAAIPIITVVLVVLGGLYTTGRTSAGADASLMDIFGAADPFVTLLWGSAAGCIVGIALSVVQRILTVQESLNAWVTGMKATFLAMIILTLAWSLGQVTEDLSTAQYVAQIMNDALPLSVIPVLVFLTSAAMAFATGTSWATMAIMIPLIIPLTVTLGGAEGFGIGGGYSVLMGAISSALAGAIFGDHCSPISDTTVLSSTAAACDHVDHVKTQLPYAFGVALVAMVVGDIGTALGLPVWIALFASIAILAGGLKLFGTSISEGSEA</sequence>
<feature type="transmembrane region" description="Helical" evidence="7">
    <location>
        <begin position="139"/>
        <end position="158"/>
    </location>
</feature>
<evidence type="ECO:0000313" key="9">
    <source>
        <dbReference type="EMBL" id="SUZ67557.1"/>
    </source>
</evidence>
<evidence type="ECO:0000256" key="1">
    <source>
        <dbReference type="ARBA" id="ARBA00004651"/>
    </source>
</evidence>
<name>A0A381PN58_9ZZZZ</name>
<evidence type="ECO:0000259" key="8">
    <source>
        <dbReference type="Pfam" id="PF03553"/>
    </source>
</evidence>
<feature type="transmembrane region" description="Helical" evidence="7">
    <location>
        <begin position="165"/>
        <end position="183"/>
    </location>
</feature>
<keyword evidence="5 7" id="KW-0472">Membrane</keyword>
<dbReference type="EMBL" id="UINC01001016">
    <property type="protein sequence ID" value="SUZ67557.1"/>
    <property type="molecule type" value="Genomic_DNA"/>
</dbReference>
<keyword evidence="3 7" id="KW-0812">Transmembrane</keyword>
<feature type="transmembrane region" description="Helical" evidence="7">
    <location>
        <begin position="552"/>
        <end position="571"/>
    </location>
</feature>
<feature type="domain" description="Na+/H+ antiporter NhaC-like C-terminal" evidence="8">
    <location>
        <begin position="333"/>
        <end position="638"/>
    </location>
</feature>
<evidence type="ECO:0000256" key="6">
    <source>
        <dbReference type="SAM" id="MobiDB-lite"/>
    </source>
</evidence>
<accession>A0A381PN58</accession>
<evidence type="ECO:0000256" key="2">
    <source>
        <dbReference type="ARBA" id="ARBA00022475"/>
    </source>
</evidence>
<comment type="subcellular location">
    <subcellularLocation>
        <location evidence="1">Cell membrane</location>
        <topology evidence="1">Multi-pass membrane protein</topology>
    </subcellularLocation>
</comment>
<proteinExistence type="predicted"/>
<evidence type="ECO:0000256" key="3">
    <source>
        <dbReference type="ARBA" id="ARBA00022692"/>
    </source>
</evidence>
<feature type="transmembrane region" description="Helical" evidence="7">
    <location>
        <begin position="650"/>
        <end position="668"/>
    </location>
</feature>
<feature type="transmembrane region" description="Helical" evidence="7">
    <location>
        <begin position="411"/>
        <end position="433"/>
    </location>
</feature>
<keyword evidence="2" id="KW-1003">Cell membrane</keyword>
<dbReference type="AlphaFoldDB" id="A0A381PN58"/>
<keyword evidence="4 7" id="KW-1133">Transmembrane helix</keyword>
<dbReference type="Pfam" id="PF03553">
    <property type="entry name" value="Na_H_antiporter"/>
    <property type="match status" value="1"/>
</dbReference>
<protein>
    <recommendedName>
        <fullName evidence="8">Na+/H+ antiporter NhaC-like C-terminal domain-containing protein</fullName>
    </recommendedName>
</protein>
<feature type="transmembrane region" description="Helical" evidence="7">
    <location>
        <begin position="485"/>
        <end position="506"/>
    </location>
</feature>
<reference evidence="9" key="1">
    <citation type="submission" date="2018-05" db="EMBL/GenBank/DDBJ databases">
        <authorList>
            <person name="Lanie J.A."/>
            <person name="Ng W.-L."/>
            <person name="Kazmierczak K.M."/>
            <person name="Andrzejewski T.M."/>
            <person name="Davidsen T.M."/>
            <person name="Wayne K.J."/>
            <person name="Tettelin H."/>
            <person name="Glass J.I."/>
            <person name="Rusch D."/>
            <person name="Podicherti R."/>
            <person name="Tsui H.-C.T."/>
            <person name="Winkler M.E."/>
        </authorList>
    </citation>
    <scope>NUCLEOTIDE SEQUENCE</scope>
</reference>